<protein>
    <submittedName>
        <fullName evidence="3">Unannotated protein</fullName>
    </submittedName>
</protein>
<dbReference type="EMBL" id="CAFBPM010000017">
    <property type="protein sequence ID" value="CAB5029226.1"/>
    <property type="molecule type" value="Genomic_DNA"/>
</dbReference>
<dbReference type="InterPro" id="IPR000873">
    <property type="entry name" value="AMP-dep_synth/lig_dom"/>
</dbReference>
<feature type="domain" description="AMP-binding enzyme C-terminal" evidence="2">
    <location>
        <begin position="298"/>
        <end position="371"/>
    </location>
</feature>
<organism evidence="3">
    <name type="scientific">freshwater metagenome</name>
    <dbReference type="NCBI Taxonomy" id="449393"/>
    <lineage>
        <taxon>unclassified sequences</taxon>
        <taxon>metagenomes</taxon>
        <taxon>ecological metagenomes</taxon>
    </lineage>
</organism>
<dbReference type="InterPro" id="IPR025110">
    <property type="entry name" value="AMP-bd_C"/>
</dbReference>
<evidence type="ECO:0000259" key="2">
    <source>
        <dbReference type="Pfam" id="PF13193"/>
    </source>
</evidence>
<dbReference type="Gene3D" id="3.40.50.12780">
    <property type="entry name" value="N-terminal domain of ligase-like"/>
    <property type="match status" value="1"/>
</dbReference>
<evidence type="ECO:0000259" key="1">
    <source>
        <dbReference type="Pfam" id="PF00501"/>
    </source>
</evidence>
<evidence type="ECO:0000313" key="4">
    <source>
        <dbReference type="EMBL" id="CAB4883338.1"/>
    </source>
</evidence>
<dbReference type="Pfam" id="PF00501">
    <property type="entry name" value="AMP-binding"/>
    <property type="match status" value="1"/>
</dbReference>
<reference evidence="3" key="1">
    <citation type="submission" date="2020-05" db="EMBL/GenBank/DDBJ databases">
        <authorList>
            <person name="Chiriac C."/>
            <person name="Salcher M."/>
            <person name="Ghai R."/>
            <person name="Kavagutti S V."/>
        </authorList>
    </citation>
    <scope>NUCLEOTIDE SEQUENCE</scope>
</reference>
<dbReference type="Pfam" id="PF13193">
    <property type="entry name" value="AMP-binding_C"/>
    <property type="match status" value="1"/>
</dbReference>
<gene>
    <name evidence="3" type="ORF">UFOPK3164_00835</name>
    <name evidence="4" type="ORF">UFOPK3427_01747</name>
    <name evidence="5" type="ORF">UFOPK4112_01465</name>
</gene>
<proteinExistence type="predicted"/>
<dbReference type="SUPFAM" id="SSF56801">
    <property type="entry name" value="Acetyl-CoA synthetase-like"/>
    <property type="match status" value="1"/>
</dbReference>
<name>A0A6J7A3I5_9ZZZZ</name>
<dbReference type="GO" id="GO:0016878">
    <property type="term" value="F:acid-thiol ligase activity"/>
    <property type="evidence" value="ECO:0007669"/>
    <property type="project" value="UniProtKB-ARBA"/>
</dbReference>
<dbReference type="EMBL" id="CAFABE010000031">
    <property type="protein sequence ID" value="CAB4827050.1"/>
    <property type="molecule type" value="Genomic_DNA"/>
</dbReference>
<feature type="domain" description="AMP-dependent synthetase/ligase" evidence="1">
    <location>
        <begin position="75"/>
        <end position="244"/>
    </location>
</feature>
<dbReference type="InterPro" id="IPR042099">
    <property type="entry name" value="ANL_N_sf"/>
</dbReference>
<dbReference type="PANTHER" id="PTHR43767">
    <property type="entry name" value="LONG-CHAIN-FATTY-ACID--COA LIGASE"/>
    <property type="match status" value="1"/>
</dbReference>
<dbReference type="EMBL" id="CAFBLT010000003">
    <property type="protein sequence ID" value="CAB4883338.1"/>
    <property type="molecule type" value="Genomic_DNA"/>
</dbReference>
<dbReference type="Gene3D" id="3.30.300.30">
    <property type="match status" value="1"/>
</dbReference>
<dbReference type="InterPro" id="IPR050237">
    <property type="entry name" value="ATP-dep_AMP-bd_enzyme"/>
</dbReference>
<dbReference type="PANTHER" id="PTHR43767:SF1">
    <property type="entry name" value="NONRIBOSOMAL PEPTIDE SYNTHASE PES1 (EUROFUNG)-RELATED"/>
    <property type="match status" value="1"/>
</dbReference>
<evidence type="ECO:0000313" key="5">
    <source>
        <dbReference type="EMBL" id="CAB5029226.1"/>
    </source>
</evidence>
<dbReference type="AlphaFoldDB" id="A0A6J7A3I5"/>
<evidence type="ECO:0000313" key="3">
    <source>
        <dbReference type="EMBL" id="CAB4827050.1"/>
    </source>
</evidence>
<sequence>MPDLIALDLDQDDSLVPIIEEIWAAGDALCTLDSRWSPSLRSQALATMAPTVLLDGDGRHNLSEGRQVDSGIGLVMMTSGSMSDPKAVELDHAALQASATITSRRLEVNPTLDHWLCCLPIVHIGGFSVLSRALLTGTSLSITKDAHPETLRRAAREGVSHVSLVTKAMLGIDPAMFSCILLGGAAPPDHLPPNAVATYGMTETGSGIVYDGTALDGVSLHIVDSDEDGFGEIHVASPTLLRGYRDRPAPFVKGPDGQSNWFPTGDLGRLNDAGLLEVRGRLDEVIVTGGEKVYPSDVEAALINLNGIKELAVWKRSDPEWGERVVVWIAPEGTPPSLEEIQRMVSEQIASYATPKELVLVDVLPRTTLGKIRRSELR</sequence>
<dbReference type="InterPro" id="IPR045851">
    <property type="entry name" value="AMP-bd_C_sf"/>
</dbReference>
<accession>A0A6J7A3I5</accession>